<protein>
    <submittedName>
        <fullName evidence="2">Uncharacterized protein</fullName>
    </submittedName>
</protein>
<proteinExistence type="predicted"/>
<evidence type="ECO:0000313" key="2">
    <source>
        <dbReference type="EMBL" id="JAD43609.1"/>
    </source>
</evidence>
<evidence type="ECO:0000256" key="1">
    <source>
        <dbReference type="SAM" id="MobiDB-lite"/>
    </source>
</evidence>
<sequence>MDLEMQRNIATRGHHQSADGQGTWCH</sequence>
<accession>A0A0A8ZW84</accession>
<organism evidence="2">
    <name type="scientific">Arundo donax</name>
    <name type="common">Giant reed</name>
    <name type="synonym">Donax arundinaceus</name>
    <dbReference type="NCBI Taxonomy" id="35708"/>
    <lineage>
        <taxon>Eukaryota</taxon>
        <taxon>Viridiplantae</taxon>
        <taxon>Streptophyta</taxon>
        <taxon>Embryophyta</taxon>
        <taxon>Tracheophyta</taxon>
        <taxon>Spermatophyta</taxon>
        <taxon>Magnoliopsida</taxon>
        <taxon>Liliopsida</taxon>
        <taxon>Poales</taxon>
        <taxon>Poaceae</taxon>
        <taxon>PACMAD clade</taxon>
        <taxon>Arundinoideae</taxon>
        <taxon>Arundineae</taxon>
        <taxon>Arundo</taxon>
    </lineage>
</organism>
<feature type="region of interest" description="Disordered" evidence="1">
    <location>
        <begin position="1"/>
        <end position="26"/>
    </location>
</feature>
<dbReference type="AlphaFoldDB" id="A0A0A8ZW84"/>
<reference evidence="2" key="1">
    <citation type="submission" date="2014-09" db="EMBL/GenBank/DDBJ databases">
        <authorList>
            <person name="Magalhaes I.L.F."/>
            <person name="Oliveira U."/>
            <person name="Santos F.R."/>
            <person name="Vidigal T.H.D.A."/>
            <person name="Brescovit A.D."/>
            <person name="Santos A.J."/>
        </authorList>
    </citation>
    <scope>NUCLEOTIDE SEQUENCE</scope>
    <source>
        <tissue evidence="2">Shoot tissue taken approximately 20 cm above the soil surface</tissue>
    </source>
</reference>
<name>A0A0A8ZW84_ARUDO</name>
<dbReference type="EMBL" id="GBRH01254286">
    <property type="protein sequence ID" value="JAD43609.1"/>
    <property type="molecule type" value="Transcribed_RNA"/>
</dbReference>
<reference evidence="2" key="2">
    <citation type="journal article" date="2015" name="Data Brief">
        <title>Shoot transcriptome of the giant reed, Arundo donax.</title>
        <authorList>
            <person name="Barrero R.A."/>
            <person name="Guerrero F.D."/>
            <person name="Moolhuijzen P."/>
            <person name="Goolsby J.A."/>
            <person name="Tidwell J."/>
            <person name="Bellgard S.E."/>
            <person name="Bellgard M.I."/>
        </authorList>
    </citation>
    <scope>NUCLEOTIDE SEQUENCE</scope>
    <source>
        <tissue evidence="2">Shoot tissue taken approximately 20 cm above the soil surface</tissue>
    </source>
</reference>